<evidence type="ECO:0000313" key="2">
    <source>
        <dbReference type="EMBL" id="RED53829.1"/>
    </source>
</evidence>
<dbReference type="OrthoDB" id="7432713at2"/>
<name>A0A3D9HWN7_9PROT</name>
<reference evidence="2 3" key="1">
    <citation type="submission" date="2018-07" db="EMBL/GenBank/DDBJ databases">
        <title>Genomic Encyclopedia of Type Strains, Phase III (KMG-III): the genomes of soil and plant-associated and newly described type strains.</title>
        <authorList>
            <person name="Whitman W."/>
        </authorList>
    </citation>
    <scope>NUCLEOTIDE SEQUENCE [LARGE SCALE GENOMIC DNA]</scope>
    <source>
        <strain evidence="2 3">CECT 8488</strain>
    </source>
</reference>
<dbReference type="RefSeq" id="WP_115934934.1">
    <property type="nucleotide sequence ID" value="NZ_QRDW01000001.1"/>
</dbReference>
<dbReference type="Proteomes" id="UP000256845">
    <property type="component" value="Unassembled WGS sequence"/>
</dbReference>
<gene>
    <name evidence="2" type="ORF">DFP90_101628</name>
</gene>
<feature type="transmembrane region" description="Helical" evidence="1">
    <location>
        <begin position="6"/>
        <end position="28"/>
    </location>
</feature>
<feature type="transmembrane region" description="Helical" evidence="1">
    <location>
        <begin position="78"/>
        <end position="100"/>
    </location>
</feature>
<keyword evidence="1" id="KW-1133">Transmembrane helix</keyword>
<comment type="caution">
    <text evidence="2">The sequence shown here is derived from an EMBL/GenBank/DDBJ whole genome shotgun (WGS) entry which is preliminary data.</text>
</comment>
<evidence type="ECO:0000313" key="3">
    <source>
        <dbReference type="Proteomes" id="UP000256845"/>
    </source>
</evidence>
<keyword evidence="3" id="KW-1185">Reference proteome</keyword>
<dbReference type="InterPro" id="IPR013879">
    <property type="entry name" value="DUF1761"/>
</dbReference>
<keyword evidence="1" id="KW-0472">Membrane</keyword>
<dbReference type="AlphaFoldDB" id="A0A3D9HWN7"/>
<evidence type="ECO:0000256" key="1">
    <source>
        <dbReference type="SAM" id="Phobius"/>
    </source>
</evidence>
<feature type="transmembrane region" description="Helical" evidence="1">
    <location>
        <begin position="49"/>
        <end position="72"/>
    </location>
</feature>
<organism evidence="2 3">
    <name type="scientific">Aestuariispira insulae</name>
    <dbReference type="NCBI Taxonomy" id="1461337"/>
    <lineage>
        <taxon>Bacteria</taxon>
        <taxon>Pseudomonadati</taxon>
        <taxon>Pseudomonadota</taxon>
        <taxon>Alphaproteobacteria</taxon>
        <taxon>Rhodospirillales</taxon>
        <taxon>Kiloniellaceae</taxon>
        <taxon>Aestuariispira</taxon>
    </lineage>
</organism>
<keyword evidence="1" id="KW-0812">Transmembrane</keyword>
<dbReference type="Pfam" id="PF08570">
    <property type="entry name" value="DUF1761"/>
    <property type="match status" value="1"/>
</dbReference>
<dbReference type="EMBL" id="QRDW01000001">
    <property type="protein sequence ID" value="RED53829.1"/>
    <property type="molecule type" value="Genomic_DNA"/>
</dbReference>
<protein>
    <submittedName>
        <fullName evidence="2">Uncharacterized protein DUF1761</fullName>
    </submittedName>
</protein>
<feature type="transmembrane region" description="Helical" evidence="1">
    <location>
        <begin position="107"/>
        <end position="127"/>
    </location>
</feature>
<accession>A0A3D9HWN7</accession>
<sequence>MEEITANINWLAVGIGAAIAYLLGWLWYSPVLFLDRWLDGIGKKKEEAAAPPAIAMMIQAGGTFLLAWLVGITAASNSLFTCLLVVAMVMALMASGGLYAQKKVTAILIEIGYVAVMAAIMIAAQALL</sequence>
<proteinExistence type="predicted"/>